<evidence type="ECO:0000313" key="1">
    <source>
        <dbReference type="EMBL" id="AEM41550.1"/>
    </source>
</evidence>
<dbReference type="EMBL" id="CP002018">
    <property type="protein sequence ID" value="AEM41550.1"/>
    <property type="molecule type" value="Genomic_DNA"/>
</dbReference>
<dbReference type="AlphaFoldDB" id="F9YAL9"/>
<reference evidence="1 2" key="1">
    <citation type="journal article" date="2011" name="J. Bacteriol.">
        <title>Complete genome sequence of the industrial strain Ketogulonicigenium vulgare WSH-001.</title>
        <authorList>
            <person name="Liu L."/>
            <person name="Li Y."/>
            <person name="Zhang J."/>
            <person name="Zhou Z."/>
            <person name="Liu J."/>
            <person name="Li X."/>
            <person name="Zhou J."/>
            <person name="Du G."/>
            <person name="Wang L."/>
            <person name="Chen J."/>
        </authorList>
    </citation>
    <scope>NUCLEOTIDE SEQUENCE [LARGE SCALE GENOMIC DNA]</scope>
    <source>
        <strain evidence="1 2">WSH-001</strain>
    </source>
</reference>
<proteinExistence type="predicted"/>
<dbReference type="KEGG" id="kvl:KVU_1711"/>
<dbReference type="OrthoDB" id="9792392at2"/>
<dbReference type="Pfam" id="PF07237">
    <property type="entry name" value="DUF1428"/>
    <property type="match status" value="2"/>
</dbReference>
<dbReference type="Gene3D" id="3.30.70.100">
    <property type="match status" value="2"/>
</dbReference>
<evidence type="ECO:0008006" key="3">
    <source>
        <dbReference type="Google" id="ProtNLM"/>
    </source>
</evidence>
<dbReference type="HOGENOM" id="CLU_1169953_0_0_5"/>
<gene>
    <name evidence="1" type="ordered locus">KVU_1711</name>
</gene>
<dbReference type="Proteomes" id="UP000000692">
    <property type="component" value="Chromosome"/>
</dbReference>
<dbReference type="InterPro" id="IPR011008">
    <property type="entry name" value="Dimeric_a/b-barrel"/>
</dbReference>
<dbReference type="SUPFAM" id="SSF54909">
    <property type="entry name" value="Dimeric alpha+beta barrel"/>
    <property type="match status" value="2"/>
</dbReference>
<dbReference type="PATRIC" id="fig|759362.5.peg.1760"/>
<dbReference type="InterPro" id="IPR009874">
    <property type="entry name" value="DUF1428"/>
</dbReference>
<evidence type="ECO:0000313" key="2">
    <source>
        <dbReference type="Proteomes" id="UP000000692"/>
    </source>
</evidence>
<name>F9YAL9_KETVW</name>
<keyword evidence="2" id="KW-1185">Reference proteome</keyword>
<accession>F9YAL9</accession>
<protein>
    <recommendedName>
        <fullName evidence="3">DUF1428 domain-containing protein</fullName>
    </recommendedName>
</protein>
<dbReference type="RefSeq" id="WP_013384906.1">
    <property type="nucleotide sequence ID" value="NC_017384.1"/>
</dbReference>
<organism evidence="1 2">
    <name type="scientific">Ketogulonicigenium vulgare (strain WSH-001)</name>
    <dbReference type="NCBI Taxonomy" id="759362"/>
    <lineage>
        <taxon>Bacteria</taxon>
        <taxon>Pseudomonadati</taxon>
        <taxon>Pseudomonadota</taxon>
        <taxon>Alphaproteobacteria</taxon>
        <taxon>Rhodobacterales</taxon>
        <taxon>Roseobacteraceae</taxon>
        <taxon>Ketogulonicigenium</taxon>
    </lineage>
</organism>
<dbReference type="eggNOG" id="COG5507">
    <property type="taxonomic scope" value="Bacteria"/>
</dbReference>
<sequence>MTYYSGTLIAVPTASKEIYTDYARTSWPLFQRLGAVRMVETWGADIQAGDTTDFQRATLSTPDESIVFSWIEWPDEATADKAWAEMETLDPSELPGEMPFDGARMMFGGFAPVVSSGTDKGADYIQGFVLAVPASNKIAYIAEAERGWAEMFSPLGCLGLFENWGVDVPHGELTDFYRATKAEDGEVILFSWTAWADKATCDAAARQMEADYDPESHHAEMPFDGARMIWGGFDVIYDSDRHSLDRS</sequence>